<evidence type="ECO:0000256" key="1">
    <source>
        <dbReference type="SAM" id="MobiDB-lite"/>
    </source>
</evidence>
<dbReference type="InterPro" id="IPR045886">
    <property type="entry name" value="ThiF/MoeB/HesA"/>
</dbReference>
<name>A0A4R6PUE8_NOCIG</name>
<feature type="compositionally biased region" description="Basic and acidic residues" evidence="1">
    <location>
        <begin position="11"/>
        <end position="21"/>
    </location>
</feature>
<dbReference type="PANTHER" id="PTHR43267">
    <property type="entry name" value="TRNA THREONYLCARBAMOYLADENOSINE DEHYDRATASE"/>
    <property type="match status" value="1"/>
</dbReference>
<dbReference type="GO" id="GO:0016491">
    <property type="term" value="F:oxidoreductase activity"/>
    <property type="evidence" value="ECO:0007669"/>
    <property type="project" value="InterPro"/>
</dbReference>
<dbReference type="SUPFAM" id="SSF69572">
    <property type="entry name" value="Activating enzymes of the ubiquitin-like proteins"/>
    <property type="match status" value="1"/>
</dbReference>
<dbReference type="EMBL" id="SNXK01000001">
    <property type="protein sequence ID" value="TDP42541.1"/>
    <property type="molecule type" value="Genomic_DNA"/>
</dbReference>
<protein>
    <submittedName>
        <fullName evidence="4">Nitroreductase family protein</fullName>
    </submittedName>
</protein>
<sequence>MNEQAPQTADYRPRLLDPRDPTDRATLRQLADTPGIQTVDLRAGLRAELDQLTGPPPGLDPGEERWVHYPWRNALVAVLGPDAFAAIRSDRNRNKLTRDEQRRLRELRVGVVGQSVGHSVAYTLALEGTCGLLRLADFDTIELSNLNRVPGGLFDVGVNKAVVTARRIAELDPYLPVEIWQTGVLTETADQFLDGLSLVVEECDSLDIKFAVREAARRRRIPLLMDTNDRGLFDVERYDLEPGREPFHGLLGATTGAQLAGLDTRSKAPHVLRILDPAQLSARMAASLAEVGETITTWPQLGGEVQLGAAIVSAAVRRIGLGVKLSSGRTRIDLEAALDSLAEPGYLDDDADDHATELDDEPPPTDTIGAILACAQRAPSGGNVQPWILRGDDELIEIALDPTDTTAMDVDLRGSAVAVGAALYNATAAAAAHGLLSDTQLLVDEPSAPLIARLRLRPGTDAELAADYPLACARHTNRRLGNAADLPDSVLPALAQAAGEQAIVHAITGRERLAEAADLLGASDRVRYLTPQLHQQLYAELRWPGEDIRTGIDVRTLDPAPDELAKLQVGSRSDVMDRLREWSAGTALGEFTVDRVRSSSALVAVGFRKRGGGAPDLADYARAGAAVEKVWLRAQLLGLAVQPVSPVFLYANRPEDLRRVSPEFTDTLASIQRRFLDIMEISGDENVALVLRLSYAAAASVRSRRLPVPGSRNDG</sequence>
<dbReference type="NCBIfam" id="NF005901">
    <property type="entry name" value="PRK07877.1"/>
    <property type="match status" value="1"/>
</dbReference>
<dbReference type="Pfam" id="PF00899">
    <property type="entry name" value="ThiF"/>
    <property type="match status" value="1"/>
</dbReference>
<accession>A0A4R6PUE8</accession>
<feature type="domain" description="Nitroreductase" evidence="2">
    <location>
        <begin position="358"/>
        <end position="387"/>
    </location>
</feature>
<dbReference type="InterPro" id="IPR035985">
    <property type="entry name" value="Ubiquitin-activating_enz"/>
</dbReference>
<dbReference type="GO" id="GO:0061503">
    <property type="term" value="F:tRNA threonylcarbamoyladenosine dehydratase"/>
    <property type="evidence" value="ECO:0007669"/>
    <property type="project" value="TreeGrafter"/>
</dbReference>
<dbReference type="InterPro" id="IPR000415">
    <property type="entry name" value="Nitroreductase-like"/>
</dbReference>
<organism evidence="4 5">
    <name type="scientific">Nocardia ignorata</name>
    <dbReference type="NCBI Taxonomy" id="145285"/>
    <lineage>
        <taxon>Bacteria</taxon>
        <taxon>Bacillati</taxon>
        <taxon>Actinomycetota</taxon>
        <taxon>Actinomycetes</taxon>
        <taxon>Mycobacteriales</taxon>
        <taxon>Nocardiaceae</taxon>
        <taxon>Nocardia</taxon>
    </lineage>
</organism>
<evidence type="ECO:0000259" key="2">
    <source>
        <dbReference type="Pfam" id="PF00881"/>
    </source>
</evidence>
<proteinExistence type="predicted"/>
<dbReference type="InterPro" id="IPR029479">
    <property type="entry name" value="Nitroreductase"/>
</dbReference>
<dbReference type="GO" id="GO:0061504">
    <property type="term" value="P:cyclic threonylcarbamoyladenosine biosynthetic process"/>
    <property type="evidence" value="ECO:0007669"/>
    <property type="project" value="TreeGrafter"/>
</dbReference>
<evidence type="ECO:0000313" key="5">
    <source>
        <dbReference type="Proteomes" id="UP000295087"/>
    </source>
</evidence>
<dbReference type="AlphaFoldDB" id="A0A4R6PUE8"/>
<evidence type="ECO:0000259" key="3">
    <source>
        <dbReference type="Pfam" id="PF00899"/>
    </source>
</evidence>
<dbReference type="SUPFAM" id="SSF55469">
    <property type="entry name" value="FMN-dependent nitroreductase-like"/>
    <property type="match status" value="1"/>
</dbReference>
<dbReference type="Pfam" id="PF00881">
    <property type="entry name" value="Nitroreductase"/>
    <property type="match status" value="1"/>
</dbReference>
<feature type="region of interest" description="Disordered" evidence="1">
    <location>
        <begin position="1"/>
        <end position="21"/>
    </location>
</feature>
<dbReference type="CDD" id="cd01483">
    <property type="entry name" value="E1_enzyme_family"/>
    <property type="match status" value="1"/>
</dbReference>
<reference evidence="4 5" key="1">
    <citation type="submission" date="2019-03" db="EMBL/GenBank/DDBJ databases">
        <title>Genomic Encyclopedia of Type Strains, Phase IV (KMG-IV): sequencing the most valuable type-strain genomes for metagenomic binning, comparative biology and taxonomic classification.</title>
        <authorList>
            <person name="Goeker M."/>
        </authorList>
    </citation>
    <scope>NUCLEOTIDE SEQUENCE [LARGE SCALE GENOMIC DNA]</scope>
    <source>
        <strain evidence="4 5">DSM 44496</strain>
    </source>
</reference>
<dbReference type="Gene3D" id="3.40.109.10">
    <property type="entry name" value="NADH Oxidase"/>
    <property type="match status" value="2"/>
</dbReference>
<gene>
    <name evidence="4" type="ORF">DFR75_1011654</name>
</gene>
<dbReference type="RefSeq" id="WP_067485476.1">
    <property type="nucleotide sequence ID" value="NZ_SNXK01000001.1"/>
</dbReference>
<dbReference type="GO" id="GO:0008641">
    <property type="term" value="F:ubiquitin-like modifier activating enzyme activity"/>
    <property type="evidence" value="ECO:0007669"/>
    <property type="project" value="InterPro"/>
</dbReference>
<dbReference type="Gene3D" id="3.40.50.720">
    <property type="entry name" value="NAD(P)-binding Rossmann-like Domain"/>
    <property type="match status" value="1"/>
</dbReference>
<dbReference type="PANTHER" id="PTHR43267:SF3">
    <property type="entry name" value="THIF PROTEIN"/>
    <property type="match status" value="1"/>
</dbReference>
<dbReference type="InterPro" id="IPR000594">
    <property type="entry name" value="ThiF_NAD_FAD-bd"/>
</dbReference>
<evidence type="ECO:0000313" key="4">
    <source>
        <dbReference type="EMBL" id="TDP42541.1"/>
    </source>
</evidence>
<feature type="domain" description="THIF-type NAD/FAD binding fold" evidence="3">
    <location>
        <begin position="91"/>
        <end position="224"/>
    </location>
</feature>
<keyword evidence="5" id="KW-1185">Reference proteome</keyword>
<dbReference type="Proteomes" id="UP000295087">
    <property type="component" value="Unassembled WGS sequence"/>
</dbReference>
<comment type="caution">
    <text evidence="4">The sequence shown here is derived from an EMBL/GenBank/DDBJ whole genome shotgun (WGS) entry which is preliminary data.</text>
</comment>